<dbReference type="SUPFAM" id="SSF53098">
    <property type="entry name" value="Ribonuclease H-like"/>
    <property type="match status" value="1"/>
</dbReference>
<keyword evidence="3" id="KW-1185">Reference proteome</keyword>
<keyword evidence="2" id="KW-0548">Nucleotidyltransferase</keyword>
<keyword evidence="2" id="KW-0695">RNA-directed DNA polymerase</keyword>
<protein>
    <submittedName>
        <fullName evidence="2">Reverse transcriptase domain-containing protein</fullName>
    </submittedName>
</protein>
<gene>
    <name evidence="2" type="ORF">Tco_0861183</name>
</gene>
<comment type="caution">
    <text evidence="2">The sequence shown here is derived from an EMBL/GenBank/DDBJ whole genome shotgun (WGS) entry which is preliminary data.</text>
</comment>
<feature type="domain" description="Integrase catalytic" evidence="1">
    <location>
        <begin position="277"/>
        <end position="455"/>
    </location>
</feature>
<name>A0ABQ5BHI8_9ASTR</name>
<dbReference type="InterPro" id="IPR050951">
    <property type="entry name" value="Retrovirus_Pol_polyprotein"/>
</dbReference>
<evidence type="ECO:0000313" key="3">
    <source>
        <dbReference type="Proteomes" id="UP001151760"/>
    </source>
</evidence>
<dbReference type="Gene3D" id="1.10.340.70">
    <property type="match status" value="1"/>
</dbReference>
<proteinExistence type="predicted"/>
<reference evidence="2" key="1">
    <citation type="journal article" date="2022" name="Int. J. Mol. Sci.">
        <title>Draft Genome of Tanacetum Coccineum: Genomic Comparison of Closely Related Tanacetum-Family Plants.</title>
        <authorList>
            <person name="Yamashiro T."/>
            <person name="Shiraishi A."/>
            <person name="Nakayama K."/>
            <person name="Satake H."/>
        </authorList>
    </citation>
    <scope>NUCLEOTIDE SEQUENCE</scope>
</reference>
<sequence>MNDLEDDVRDGLDELADNSKMIGHCGGGDPLDPATSMLSHCDRLIQLSSIVSAVFFPGISVEEFCNTLIAIEVLGYEDWTGAVTDINEDGFWDEMGRFRDETVPYSAYLTNSQERIVYLVVARIMPPGDFKKKSVRNIVEKARCMDVRIRHLRTASLTLSMGLKVFLKESKEISLLHSMQLYDAHHSWLVELGSSKQFRTFQGKLSESREPSNEEPRGRAYAVIEKSTVEFRSVVTWGVGGGSESLQGSQRPPTEWLRELERHFEQRDDSGIYFFDRIWIPSVGGVRKLIMDEAHTFRYSIHSGADKMYYDLRYLYWWPGMKRDIAELTKSAHFLPIREDYKTEKLAKIYTNEIVARHGVHMSIISDCDGRFTSHLWQAFQKALGTRLDMSTAYHPQTDGQSEHSIQTLEDMLRACVMDFGGSWDTHLPLIEFSYNNSYHTSIKSAPFEALYGRKYRSPVI</sequence>
<evidence type="ECO:0000313" key="2">
    <source>
        <dbReference type="EMBL" id="GJT14141.1"/>
    </source>
</evidence>
<dbReference type="InterPro" id="IPR001584">
    <property type="entry name" value="Integrase_cat-core"/>
</dbReference>
<dbReference type="Pfam" id="PF17921">
    <property type="entry name" value="Integrase_H2C2"/>
    <property type="match status" value="1"/>
</dbReference>
<dbReference type="PROSITE" id="PS50994">
    <property type="entry name" value="INTEGRASE"/>
    <property type="match status" value="1"/>
</dbReference>
<keyword evidence="2" id="KW-0808">Transferase</keyword>
<reference evidence="2" key="2">
    <citation type="submission" date="2022-01" db="EMBL/GenBank/DDBJ databases">
        <authorList>
            <person name="Yamashiro T."/>
            <person name="Shiraishi A."/>
            <person name="Satake H."/>
            <person name="Nakayama K."/>
        </authorList>
    </citation>
    <scope>NUCLEOTIDE SEQUENCE</scope>
</reference>
<accession>A0ABQ5BHI8</accession>
<dbReference type="PANTHER" id="PTHR37984">
    <property type="entry name" value="PROTEIN CBG26694"/>
    <property type="match status" value="1"/>
</dbReference>
<dbReference type="Gene3D" id="3.30.420.10">
    <property type="entry name" value="Ribonuclease H-like superfamily/Ribonuclease H"/>
    <property type="match status" value="1"/>
</dbReference>
<dbReference type="PANTHER" id="PTHR37984:SF15">
    <property type="entry name" value="INTEGRASE CATALYTIC DOMAIN-CONTAINING PROTEIN"/>
    <property type="match status" value="1"/>
</dbReference>
<dbReference type="Proteomes" id="UP001151760">
    <property type="component" value="Unassembled WGS sequence"/>
</dbReference>
<dbReference type="GO" id="GO:0003964">
    <property type="term" value="F:RNA-directed DNA polymerase activity"/>
    <property type="evidence" value="ECO:0007669"/>
    <property type="project" value="UniProtKB-KW"/>
</dbReference>
<dbReference type="InterPro" id="IPR012337">
    <property type="entry name" value="RNaseH-like_sf"/>
</dbReference>
<organism evidence="2 3">
    <name type="scientific">Tanacetum coccineum</name>
    <dbReference type="NCBI Taxonomy" id="301880"/>
    <lineage>
        <taxon>Eukaryota</taxon>
        <taxon>Viridiplantae</taxon>
        <taxon>Streptophyta</taxon>
        <taxon>Embryophyta</taxon>
        <taxon>Tracheophyta</taxon>
        <taxon>Spermatophyta</taxon>
        <taxon>Magnoliopsida</taxon>
        <taxon>eudicotyledons</taxon>
        <taxon>Gunneridae</taxon>
        <taxon>Pentapetalae</taxon>
        <taxon>asterids</taxon>
        <taxon>campanulids</taxon>
        <taxon>Asterales</taxon>
        <taxon>Asteraceae</taxon>
        <taxon>Asteroideae</taxon>
        <taxon>Anthemideae</taxon>
        <taxon>Anthemidinae</taxon>
        <taxon>Tanacetum</taxon>
    </lineage>
</organism>
<dbReference type="InterPro" id="IPR036397">
    <property type="entry name" value="RNaseH_sf"/>
</dbReference>
<dbReference type="InterPro" id="IPR041588">
    <property type="entry name" value="Integrase_H2C2"/>
</dbReference>
<dbReference type="EMBL" id="BQNB010013287">
    <property type="protein sequence ID" value="GJT14141.1"/>
    <property type="molecule type" value="Genomic_DNA"/>
</dbReference>
<evidence type="ECO:0000259" key="1">
    <source>
        <dbReference type="PROSITE" id="PS50994"/>
    </source>
</evidence>